<dbReference type="AlphaFoldDB" id="A0A6C0CD83"/>
<name>A0A6C0CD83_9ZZZZ</name>
<organism evidence="1">
    <name type="scientific">viral metagenome</name>
    <dbReference type="NCBI Taxonomy" id="1070528"/>
    <lineage>
        <taxon>unclassified sequences</taxon>
        <taxon>metagenomes</taxon>
        <taxon>organismal metagenomes</taxon>
    </lineage>
</organism>
<sequence>MIHFITYGDENYEETKKRLCSQAVSLSGSGTSSDGTSGDGWFDTITSYSPDDLDDDFKEKFKSVLDMPRGGGYWIWKPYIINKHLEKMDDGDILIYLDAGCYINPSGRERFNEYIEMLKNSKEGAISFQMPQHIDKKWTVKEIFEYFNIHKDSRDIIETGQLIATVRMFKKNINSSHIVSVWLNALHQNPLLFTDYYNKEYQDRDFVDNRHDQSVLSVVCKLYKTIVLEDETYFAEGFGCPKSLKCPFWATRLRM</sequence>
<reference evidence="1" key="1">
    <citation type="journal article" date="2020" name="Nature">
        <title>Giant virus diversity and host interactions through global metagenomics.</title>
        <authorList>
            <person name="Schulz F."/>
            <person name="Roux S."/>
            <person name="Paez-Espino D."/>
            <person name="Jungbluth S."/>
            <person name="Walsh D.A."/>
            <person name="Denef V.J."/>
            <person name="McMahon K.D."/>
            <person name="Konstantinidis K.T."/>
            <person name="Eloe-Fadrosh E.A."/>
            <person name="Kyrpides N.C."/>
            <person name="Woyke T."/>
        </authorList>
    </citation>
    <scope>NUCLEOTIDE SEQUENCE</scope>
    <source>
        <strain evidence="1">GVMAG-M-3300020565-3</strain>
    </source>
</reference>
<proteinExistence type="predicted"/>
<protein>
    <submittedName>
        <fullName evidence="1">Uncharacterized protein</fullName>
    </submittedName>
</protein>
<evidence type="ECO:0000313" key="1">
    <source>
        <dbReference type="EMBL" id="QHT02243.1"/>
    </source>
</evidence>
<dbReference type="EMBL" id="MN739391">
    <property type="protein sequence ID" value="QHT02243.1"/>
    <property type="molecule type" value="Genomic_DNA"/>
</dbReference>
<accession>A0A6C0CD83</accession>